<dbReference type="EMBL" id="NRRV01000059">
    <property type="protein sequence ID" value="MBK1632851.1"/>
    <property type="molecule type" value="Genomic_DNA"/>
</dbReference>
<dbReference type="InterPro" id="IPR019587">
    <property type="entry name" value="Polyketide_cyclase/dehydratase"/>
</dbReference>
<name>A0ABS1CLQ1_9GAMM</name>
<comment type="caution">
    <text evidence="2">The sequence shown here is derived from an EMBL/GenBank/DDBJ whole genome shotgun (WGS) entry which is preliminary data.</text>
</comment>
<accession>A0ABS1CLQ1</accession>
<keyword evidence="3" id="KW-1185">Reference proteome</keyword>
<dbReference type="Gene3D" id="3.30.530.20">
    <property type="match status" value="1"/>
</dbReference>
<organism evidence="2 3">
    <name type="scientific">Thiohalocapsa halophila</name>
    <dbReference type="NCBI Taxonomy" id="69359"/>
    <lineage>
        <taxon>Bacteria</taxon>
        <taxon>Pseudomonadati</taxon>
        <taxon>Pseudomonadota</taxon>
        <taxon>Gammaproteobacteria</taxon>
        <taxon>Chromatiales</taxon>
        <taxon>Chromatiaceae</taxon>
        <taxon>Thiohalocapsa</taxon>
    </lineage>
</organism>
<reference evidence="2 3" key="1">
    <citation type="journal article" date="2020" name="Microorganisms">
        <title>Osmotic Adaptation and Compatible Solute Biosynthesis of Phototrophic Bacteria as Revealed from Genome Analyses.</title>
        <authorList>
            <person name="Imhoff J.F."/>
            <person name="Rahn T."/>
            <person name="Kunzel S."/>
            <person name="Keller A."/>
            <person name="Neulinger S.C."/>
        </authorList>
    </citation>
    <scope>NUCLEOTIDE SEQUENCE [LARGE SCALE GENOMIC DNA]</scope>
    <source>
        <strain evidence="2 3">DSM 6210</strain>
    </source>
</reference>
<feature type="chain" id="PRO_5045283422" description="Ribosome association toxin RatA" evidence="1">
    <location>
        <begin position="35"/>
        <end position="199"/>
    </location>
</feature>
<evidence type="ECO:0000313" key="2">
    <source>
        <dbReference type="EMBL" id="MBK1632851.1"/>
    </source>
</evidence>
<sequence length="199" mass="21863">MGRRRLPRRLPGRVGGWLSVAALAAALGSMPAAAESLLTLDVSHADGRYRLRADMEIAAPAAAVHAQLTDYANLTALNPAIRESRVEAAPAPYDARVTTLVRACVQQLFCRELTRVEDVREGPERLVAVIVPAASDFSAGRTEWRLYPRSDGVRVSYRADLTPDFMVPPVVGTALVKQGLERELRRLLRNLERLARARS</sequence>
<dbReference type="Pfam" id="PF10604">
    <property type="entry name" value="Polyketide_cyc2"/>
    <property type="match status" value="1"/>
</dbReference>
<protein>
    <recommendedName>
        <fullName evidence="4">Ribosome association toxin RatA</fullName>
    </recommendedName>
</protein>
<evidence type="ECO:0000313" key="3">
    <source>
        <dbReference type="Proteomes" id="UP000748752"/>
    </source>
</evidence>
<dbReference type="Proteomes" id="UP000748752">
    <property type="component" value="Unassembled WGS sequence"/>
</dbReference>
<evidence type="ECO:0000256" key="1">
    <source>
        <dbReference type="SAM" id="SignalP"/>
    </source>
</evidence>
<gene>
    <name evidence="2" type="ORF">CKO31_19285</name>
</gene>
<keyword evidence="1" id="KW-0732">Signal</keyword>
<evidence type="ECO:0008006" key="4">
    <source>
        <dbReference type="Google" id="ProtNLM"/>
    </source>
</evidence>
<dbReference type="RefSeq" id="WP_242475528.1">
    <property type="nucleotide sequence ID" value="NZ_NRRV01000059.1"/>
</dbReference>
<feature type="signal peptide" evidence="1">
    <location>
        <begin position="1"/>
        <end position="34"/>
    </location>
</feature>
<proteinExistence type="predicted"/>
<dbReference type="InterPro" id="IPR023393">
    <property type="entry name" value="START-like_dom_sf"/>
</dbReference>
<dbReference type="SUPFAM" id="SSF55961">
    <property type="entry name" value="Bet v1-like"/>
    <property type="match status" value="1"/>
</dbReference>